<evidence type="ECO:0000256" key="6">
    <source>
        <dbReference type="ARBA" id="ARBA00022801"/>
    </source>
</evidence>
<dbReference type="AlphaFoldDB" id="A0A3B1IF98"/>
<dbReference type="Ensembl" id="ENSAMXT00000038639.1">
    <property type="protein sequence ID" value="ENSAMXP00000028587.1"/>
    <property type="gene ID" value="ENSAMXG00000043185.1"/>
</dbReference>
<evidence type="ECO:0000256" key="7">
    <source>
        <dbReference type="ARBA" id="ARBA00023242"/>
    </source>
</evidence>
<dbReference type="InParanoid" id="A0A3B1IF98"/>
<evidence type="ECO:0000256" key="1">
    <source>
        <dbReference type="ARBA" id="ARBA00001968"/>
    </source>
</evidence>
<evidence type="ECO:0000256" key="2">
    <source>
        <dbReference type="ARBA" id="ARBA00004123"/>
    </source>
</evidence>
<keyword evidence="5" id="KW-0479">Metal-binding</keyword>
<feature type="domain" description="DDE Tnp4" evidence="9">
    <location>
        <begin position="106"/>
        <end position="243"/>
    </location>
</feature>
<reference evidence="11" key="2">
    <citation type="journal article" date="2014" name="Nat. Commun.">
        <title>The cavefish genome reveals candidate genes for eye loss.</title>
        <authorList>
            <person name="McGaugh S.E."/>
            <person name="Gross J.B."/>
            <person name="Aken B."/>
            <person name="Blin M."/>
            <person name="Borowsky R."/>
            <person name="Chalopin D."/>
            <person name="Hinaux H."/>
            <person name="Jeffery W.R."/>
            <person name="Keene A."/>
            <person name="Ma L."/>
            <person name="Minx P."/>
            <person name="Murphy D."/>
            <person name="O'Quin K.E."/>
            <person name="Retaux S."/>
            <person name="Rohner N."/>
            <person name="Searle S.M."/>
            <person name="Stahl B.A."/>
            <person name="Tabin C."/>
            <person name="Volff J.N."/>
            <person name="Yoshizawa M."/>
            <person name="Warren W.C."/>
        </authorList>
    </citation>
    <scope>NUCLEOTIDE SEQUENCE [LARGE SCALE GENOMIC DNA]</scope>
    <source>
        <strain evidence="11">female</strain>
    </source>
</reference>
<evidence type="ECO:0000256" key="8">
    <source>
        <dbReference type="SAM" id="MobiDB-lite"/>
    </source>
</evidence>
<evidence type="ECO:0000313" key="10">
    <source>
        <dbReference type="Ensembl" id="ENSAMXP00000028587.1"/>
    </source>
</evidence>
<dbReference type="Bgee" id="ENSAMXG00000043185">
    <property type="expression patterns" value="Expressed in mesonephros and 13 other cell types or tissues"/>
</dbReference>
<dbReference type="GO" id="GO:0016787">
    <property type="term" value="F:hydrolase activity"/>
    <property type="evidence" value="ECO:0007669"/>
    <property type="project" value="UniProtKB-KW"/>
</dbReference>
<evidence type="ECO:0000256" key="3">
    <source>
        <dbReference type="ARBA" id="ARBA00006958"/>
    </source>
</evidence>
<name>A0A3B1IF98_ASTMX</name>
<dbReference type="Proteomes" id="UP000018467">
    <property type="component" value="Unassembled WGS sequence"/>
</dbReference>
<sequence>PVCLVFFTLLVSSHCLERHHGWGRTIEVLVFLFWLASGASYRVVSRAFSIPKTTVCRIVHRVSEELMGILSRVICVPATAEEQQEIGQGFERLSQNPALRKARGAIDGCHIRIKAPEEPDTGCYRNRKLFTIHRHLQAVCDHRARFLDVYIGFPGSVHDSRVLKHNGGYPCLQRPLALITPYKRPLRDERQRVFNRYHSKARSVIERAFGIMKTRWRSIFLKALEVHPSFVPTVVASCAILHNICLGAGDELPPEEDCREEDTESEEGVQDTSNGNALREEKILPYFRAIGALKILIFPKNRHCAL</sequence>
<organism evidence="10 11">
    <name type="scientific">Astyanax mexicanus</name>
    <name type="common">Blind cave fish</name>
    <name type="synonym">Astyanax fasciatus mexicanus</name>
    <dbReference type="NCBI Taxonomy" id="7994"/>
    <lineage>
        <taxon>Eukaryota</taxon>
        <taxon>Metazoa</taxon>
        <taxon>Chordata</taxon>
        <taxon>Craniata</taxon>
        <taxon>Vertebrata</taxon>
        <taxon>Euteleostomi</taxon>
        <taxon>Actinopterygii</taxon>
        <taxon>Neopterygii</taxon>
        <taxon>Teleostei</taxon>
        <taxon>Ostariophysi</taxon>
        <taxon>Characiformes</taxon>
        <taxon>Characoidei</taxon>
        <taxon>Acestrorhamphidae</taxon>
        <taxon>Acestrorhamphinae</taxon>
        <taxon>Astyanax</taxon>
    </lineage>
</organism>
<keyword evidence="11" id="KW-1185">Reference proteome</keyword>
<dbReference type="GO" id="GO:0005634">
    <property type="term" value="C:nucleus"/>
    <property type="evidence" value="ECO:0007669"/>
    <property type="project" value="UniProtKB-SubCell"/>
</dbReference>
<evidence type="ECO:0000313" key="11">
    <source>
        <dbReference type="Proteomes" id="UP000018467"/>
    </source>
</evidence>
<feature type="compositionally biased region" description="Acidic residues" evidence="8">
    <location>
        <begin position="253"/>
        <end position="269"/>
    </location>
</feature>
<dbReference type="InterPro" id="IPR045249">
    <property type="entry name" value="HARBI1-like"/>
</dbReference>
<dbReference type="Pfam" id="PF13359">
    <property type="entry name" value="DDE_Tnp_4"/>
    <property type="match status" value="1"/>
</dbReference>
<keyword evidence="4" id="KW-0540">Nuclease</keyword>
<evidence type="ECO:0000259" key="9">
    <source>
        <dbReference type="Pfam" id="PF13359"/>
    </source>
</evidence>
<dbReference type="GO" id="GO:0004518">
    <property type="term" value="F:nuclease activity"/>
    <property type="evidence" value="ECO:0007669"/>
    <property type="project" value="UniProtKB-KW"/>
</dbReference>
<feature type="region of interest" description="Disordered" evidence="8">
    <location>
        <begin position="253"/>
        <end position="274"/>
    </location>
</feature>
<dbReference type="InterPro" id="IPR027806">
    <property type="entry name" value="HARBI1_dom"/>
</dbReference>
<reference evidence="11" key="1">
    <citation type="submission" date="2013-03" db="EMBL/GenBank/DDBJ databases">
        <authorList>
            <person name="Jeffery W."/>
            <person name="Warren W."/>
            <person name="Wilson R.K."/>
        </authorList>
    </citation>
    <scope>NUCLEOTIDE SEQUENCE</scope>
    <source>
        <strain evidence="11">female</strain>
    </source>
</reference>
<reference evidence="10" key="3">
    <citation type="submission" date="2025-08" db="UniProtKB">
        <authorList>
            <consortium name="Ensembl"/>
        </authorList>
    </citation>
    <scope>IDENTIFICATION</scope>
</reference>
<evidence type="ECO:0000256" key="5">
    <source>
        <dbReference type="ARBA" id="ARBA00022723"/>
    </source>
</evidence>
<evidence type="ECO:0000256" key="4">
    <source>
        <dbReference type="ARBA" id="ARBA00022722"/>
    </source>
</evidence>
<comment type="subcellular location">
    <subcellularLocation>
        <location evidence="2">Nucleus</location>
    </subcellularLocation>
</comment>
<keyword evidence="7" id="KW-0539">Nucleus</keyword>
<keyword evidence="6" id="KW-0378">Hydrolase</keyword>
<dbReference type="PANTHER" id="PTHR22930:SF206">
    <property type="entry name" value="NUCLEASE HARBI1"/>
    <property type="match status" value="1"/>
</dbReference>
<reference evidence="10" key="4">
    <citation type="submission" date="2025-09" db="UniProtKB">
        <authorList>
            <consortium name="Ensembl"/>
        </authorList>
    </citation>
    <scope>IDENTIFICATION</scope>
</reference>
<comment type="similarity">
    <text evidence="3">Belongs to the HARBI1 family.</text>
</comment>
<accession>A0A3B1IF98</accession>
<protein>
    <recommendedName>
        <fullName evidence="9">DDE Tnp4 domain-containing protein</fullName>
    </recommendedName>
</protein>
<dbReference type="PANTHER" id="PTHR22930">
    <property type="match status" value="1"/>
</dbReference>
<comment type="cofactor">
    <cofactor evidence="1">
        <name>a divalent metal cation</name>
        <dbReference type="ChEBI" id="CHEBI:60240"/>
    </cofactor>
</comment>
<dbReference type="GeneTree" id="ENSGT00940000164797"/>
<proteinExistence type="inferred from homology"/>
<dbReference type="GO" id="GO:0046872">
    <property type="term" value="F:metal ion binding"/>
    <property type="evidence" value="ECO:0007669"/>
    <property type="project" value="UniProtKB-KW"/>
</dbReference>